<gene>
    <name evidence="4" type="ORF">SHERM_13192</name>
</gene>
<accession>A0A9N7MQF9</accession>
<dbReference type="GO" id="GO:0003676">
    <property type="term" value="F:nucleic acid binding"/>
    <property type="evidence" value="ECO:0007669"/>
    <property type="project" value="InterPro"/>
</dbReference>
<dbReference type="AlphaFoldDB" id="A0A9N7MQF9"/>
<feature type="domain" description="CCHC-type" evidence="3">
    <location>
        <begin position="169"/>
        <end position="183"/>
    </location>
</feature>
<protein>
    <recommendedName>
        <fullName evidence="3">CCHC-type domain-containing protein</fullName>
    </recommendedName>
</protein>
<evidence type="ECO:0000256" key="2">
    <source>
        <dbReference type="SAM" id="MobiDB-lite"/>
    </source>
</evidence>
<dbReference type="InterPro" id="IPR036875">
    <property type="entry name" value="Znf_CCHC_sf"/>
</dbReference>
<evidence type="ECO:0000313" key="5">
    <source>
        <dbReference type="Proteomes" id="UP001153555"/>
    </source>
</evidence>
<comment type="caution">
    <text evidence="4">The sequence shown here is derived from an EMBL/GenBank/DDBJ whole genome shotgun (WGS) entry which is preliminary data.</text>
</comment>
<evidence type="ECO:0000259" key="3">
    <source>
        <dbReference type="PROSITE" id="PS50158"/>
    </source>
</evidence>
<dbReference type="Gene3D" id="4.10.60.10">
    <property type="entry name" value="Zinc finger, CCHC-type"/>
    <property type="match status" value="1"/>
</dbReference>
<feature type="region of interest" description="Disordered" evidence="2">
    <location>
        <begin position="141"/>
        <end position="161"/>
    </location>
</feature>
<evidence type="ECO:0000256" key="1">
    <source>
        <dbReference type="PROSITE-ProRule" id="PRU00047"/>
    </source>
</evidence>
<proteinExistence type="predicted"/>
<dbReference type="PROSITE" id="PS50158">
    <property type="entry name" value="ZF_CCHC"/>
    <property type="match status" value="1"/>
</dbReference>
<dbReference type="OrthoDB" id="1420211at2759"/>
<organism evidence="4 5">
    <name type="scientific">Striga hermonthica</name>
    <name type="common">Purple witchweed</name>
    <name type="synonym">Buchnera hermonthica</name>
    <dbReference type="NCBI Taxonomy" id="68872"/>
    <lineage>
        <taxon>Eukaryota</taxon>
        <taxon>Viridiplantae</taxon>
        <taxon>Streptophyta</taxon>
        <taxon>Embryophyta</taxon>
        <taxon>Tracheophyta</taxon>
        <taxon>Spermatophyta</taxon>
        <taxon>Magnoliopsida</taxon>
        <taxon>eudicotyledons</taxon>
        <taxon>Gunneridae</taxon>
        <taxon>Pentapetalae</taxon>
        <taxon>asterids</taxon>
        <taxon>lamiids</taxon>
        <taxon>Lamiales</taxon>
        <taxon>Orobanchaceae</taxon>
        <taxon>Buchnereae</taxon>
        <taxon>Striga</taxon>
    </lineage>
</organism>
<dbReference type="InterPro" id="IPR001878">
    <property type="entry name" value="Znf_CCHC"/>
</dbReference>
<keyword evidence="1" id="KW-0862">Zinc</keyword>
<reference evidence="4" key="1">
    <citation type="submission" date="2019-12" db="EMBL/GenBank/DDBJ databases">
        <authorList>
            <person name="Scholes J."/>
        </authorList>
    </citation>
    <scope>NUCLEOTIDE SEQUENCE</scope>
</reference>
<evidence type="ECO:0000313" key="4">
    <source>
        <dbReference type="EMBL" id="CAA0812518.1"/>
    </source>
</evidence>
<dbReference type="SUPFAM" id="SSF57756">
    <property type="entry name" value="Retrovirus zinc finger-like domains"/>
    <property type="match status" value="1"/>
</dbReference>
<keyword evidence="1" id="KW-0479">Metal-binding</keyword>
<keyword evidence="1" id="KW-0863">Zinc-finger</keyword>
<keyword evidence="5" id="KW-1185">Reference proteome</keyword>
<dbReference type="GO" id="GO:0008270">
    <property type="term" value="F:zinc ion binding"/>
    <property type="evidence" value="ECO:0007669"/>
    <property type="project" value="UniProtKB-KW"/>
</dbReference>
<name>A0A9N7MQF9_STRHE</name>
<dbReference type="EMBL" id="CACSLK010010322">
    <property type="protein sequence ID" value="CAA0812518.1"/>
    <property type="molecule type" value="Genomic_DNA"/>
</dbReference>
<sequence length="294" mass="33802">MASYAGSRIDQCERHRRHLADSPICELCQTHPKTTLHGLRDCALSTQFWKKLLPPSRWSVFFSMDLGKWLEANLTNKMDIFDASWDVSFGISVWRLWHGRNNFIFNGIELVVDRKINENIKGRHNKNCHWKKRYDNDEDEEERSAHLGGAQKKKNLSDQPRESRRFEGKCYNYGKKGHIARNCWSKKKPAEENAVTSDEAHKSEDGWNLEALSVVIEEEEIGKEIDLALTATVAELVNSNDEWIDNSGSSSDETKDMKELSNLVEYSKERTVTVDNLVLPISNSGEKESAKEDR</sequence>
<dbReference type="Proteomes" id="UP001153555">
    <property type="component" value="Unassembled WGS sequence"/>
</dbReference>